<evidence type="ECO:0000313" key="1">
    <source>
        <dbReference type="EMBL" id="MFB4194359.1"/>
    </source>
</evidence>
<proteinExistence type="predicted"/>
<sequence>MEFDRAWMPSARAGSRMVPCGRWFDAVRVSGELGERAVAGLGMTSRGVVGDFARGVAMWLVFPGVADGWRLGEVEVWGAGQAVEVPPVSWVPGSGRGLRWLVRPRGDGLTEGAALYGALVAARGPSCGLGAQRCEPVAGRLVVVADIGGNRLVYACEPCVARYRLLPAAEHPVGARPGIRRAAR</sequence>
<dbReference type="Proteomes" id="UP001577267">
    <property type="component" value="Unassembled WGS sequence"/>
</dbReference>
<protein>
    <submittedName>
        <fullName evidence="1">Uncharacterized protein</fullName>
    </submittedName>
</protein>
<accession>A0ABV4ZKA7</accession>
<name>A0ABV4ZKA7_9ACTN</name>
<gene>
    <name evidence="1" type="ORF">ACE11A_08350</name>
</gene>
<keyword evidence="2" id="KW-1185">Reference proteome</keyword>
<comment type="caution">
    <text evidence="1">The sequence shown here is derived from an EMBL/GenBank/DDBJ whole genome shotgun (WGS) entry which is preliminary data.</text>
</comment>
<dbReference type="RefSeq" id="WP_375062364.1">
    <property type="nucleotide sequence ID" value="NZ_JBHGBT010000005.1"/>
</dbReference>
<reference evidence="1 2" key="1">
    <citation type="submission" date="2024-09" db="EMBL/GenBank/DDBJ databases">
        <title>Draft genome sequence of multifaceted antimicrobials producing Streptomyces sp. strain FH1.</title>
        <authorList>
            <person name="Hassan F."/>
            <person name="Ali H."/>
            <person name="Hassan N."/>
            <person name="Nawaz A."/>
        </authorList>
    </citation>
    <scope>NUCLEOTIDE SEQUENCE [LARGE SCALE GENOMIC DNA]</scope>
    <source>
        <strain evidence="1 2">FH1</strain>
    </source>
</reference>
<evidence type="ECO:0000313" key="2">
    <source>
        <dbReference type="Proteomes" id="UP001577267"/>
    </source>
</evidence>
<organism evidence="1 2">
    <name type="scientific">Streptomyces carpaticus</name>
    <dbReference type="NCBI Taxonomy" id="285558"/>
    <lineage>
        <taxon>Bacteria</taxon>
        <taxon>Bacillati</taxon>
        <taxon>Actinomycetota</taxon>
        <taxon>Actinomycetes</taxon>
        <taxon>Kitasatosporales</taxon>
        <taxon>Streptomycetaceae</taxon>
        <taxon>Streptomyces</taxon>
    </lineage>
</organism>
<dbReference type="EMBL" id="JBHGBT010000005">
    <property type="protein sequence ID" value="MFB4194359.1"/>
    <property type="molecule type" value="Genomic_DNA"/>
</dbReference>